<feature type="region of interest" description="Disordered" evidence="5">
    <location>
        <begin position="1"/>
        <end position="25"/>
    </location>
</feature>
<evidence type="ECO:0008006" key="9">
    <source>
        <dbReference type="Google" id="ProtNLM"/>
    </source>
</evidence>
<dbReference type="Pfam" id="PF10176">
    <property type="entry name" value="NEDD4_Bsd2"/>
    <property type="match status" value="1"/>
</dbReference>
<evidence type="ECO:0000256" key="2">
    <source>
        <dbReference type="ARBA" id="ARBA00022692"/>
    </source>
</evidence>
<dbReference type="GO" id="GO:0006511">
    <property type="term" value="P:ubiquitin-dependent protein catabolic process"/>
    <property type="evidence" value="ECO:0007669"/>
    <property type="project" value="TreeGrafter"/>
</dbReference>
<evidence type="ECO:0000256" key="3">
    <source>
        <dbReference type="ARBA" id="ARBA00022989"/>
    </source>
</evidence>
<feature type="transmembrane region" description="Helical" evidence="6">
    <location>
        <begin position="207"/>
        <end position="228"/>
    </location>
</feature>
<dbReference type="GO" id="GO:0048471">
    <property type="term" value="C:perinuclear region of cytoplasm"/>
    <property type="evidence" value="ECO:0007669"/>
    <property type="project" value="TreeGrafter"/>
</dbReference>
<sequence>MVILDEYSRHESEEPRTLHLSNDTINDNSNNEMHEEYNHSIEGLHLDRDHPFNYSAQGSSTDINTRSEGAGHESGSFDLEMQQMASFEVRQERERLENEAIGGRLSRWLQRIIPVRQTYERLHNGINTGRLVSNQPGRFIGQGTDGVFRNLMAKPDTDRQEQEVSPPLYEEAAADAAPEYWESTIISPMYEDEVFVKGLPVGSIANFMWNILVSIAFQFVGFILCYLLHTSHASKQGARGGIGITLVMYGYNIVPKNFGHVDQVPHRYVPKDPNSYDIDKSVSIKGGLDSYSSDQFQQFKKVVPNDSFNSAPYLAYGTIALGLLIIIKLLVDYYKVKLLERKMLAPQTEQINLVTALAE</sequence>
<dbReference type="PANTHER" id="PTHR13396">
    <property type="entry name" value="NEDD4 FAMILY INTERACTING PROTEIN 1/2"/>
    <property type="match status" value="1"/>
</dbReference>
<evidence type="ECO:0000256" key="5">
    <source>
        <dbReference type="SAM" id="MobiDB-lite"/>
    </source>
</evidence>
<dbReference type="PANTHER" id="PTHR13396:SF5">
    <property type="entry name" value="NEDD4 FAMILY INTERACTING PROTEIN"/>
    <property type="match status" value="1"/>
</dbReference>
<evidence type="ECO:0000256" key="1">
    <source>
        <dbReference type="ARBA" id="ARBA00004141"/>
    </source>
</evidence>
<organism evidence="7 8">
    <name type="scientific">Scheffersomyces spartinae</name>
    <dbReference type="NCBI Taxonomy" id="45513"/>
    <lineage>
        <taxon>Eukaryota</taxon>
        <taxon>Fungi</taxon>
        <taxon>Dikarya</taxon>
        <taxon>Ascomycota</taxon>
        <taxon>Saccharomycotina</taxon>
        <taxon>Pichiomycetes</taxon>
        <taxon>Debaryomycetaceae</taxon>
        <taxon>Scheffersomyces</taxon>
    </lineage>
</organism>
<feature type="compositionally biased region" description="Basic and acidic residues" evidence="5">
    <location>
        <begin position="1"/>
        <end position="17"/>
    </location>
</feature>
<evidence type="ECO:0000256" key="4">
    <source>
        <dbReference type="ARBA" id="ARBA00023136"/>
    </source>
</evidence>
<feature type="transmembrane region" description="Helical" evidence="6">
    <location>
        <begin position="313"/>
        <end position="334"/>
    </location>
</feature>
<name>A0A9P7V919_9ASCO</name>
<evidence type="ECO:0000313" key="8">
    <source>
        <dbReference type="Proteomes" id="UP000790833"/>
    </source>
</evidence>
<dbReference type="GO" id="GO:0007034">
    <property type="term" value="P:vacuolar transport"/>
    <property type="evidence" value="ECO:0007669"/>
    <property type="project" value="InterPro"/>
</dbReference>
<dbReference type="GeneID" id="66114236"/>
<comment type="caution">
    <text evidence="7">The sequence shown here is derived from an EMBL/GenBank/DDBJ whole genome shotgun (WGS) entry which is preliminary data.</text>
</comment>
<dbReference type="GO" id="GO:0016020">
    <property type="term" value="C:membrane"/>
    <property type="evidence" value="ECO:0007669"/>
    <property type="project" value="UniProtKB-SubCell"/>
</dbReference>
<dbReference type="GO" id="GO:0030001">
    <property type="term" value="P:metal ion transport"/>
    <property type="evidence" value="ECO:0007669"/>
    <property type="project" value="InterPro"/>
</dbReference>
<dbReference type="OrthoDB" id="10003116at2759"/>
<accession>A0A9P7V919</accession>
<proteinExistence type="predicted"/>
<feature type="region of interest" description="Disordered" evidence="5">
    <location>
        <begin position="53"/>
        <end position="73"/>
    </location>
</feature>
<comment type="subcellular location">
    <subcellularLocation>
        <location evidence="1">Membrane</location>
        <topology evidence="1">Multi-pass membrane protein</topology>
    </subcellularLocation>
</comment>
<feature type="transmembrane region" description="Helical" evidence="6">
    <location>
        <begin position="237"/>
        <end position="254"/>
    </location>
</feature>
<protein>
    <recommendedName>
        <fullName evidence="9">Metal homeostatis protein BSD2</fullName>
    </recommendedName>
</protein>
<reference evidence="7" key="1">
    <citation type="submission" date="2021-03" db="EMBL/GenBank/DDBJ databases">
        <authorList>
            <person name="Palmer J.M."/>
        </authorList>
    </citation>
    <scope>NUCLEOTIDE SEQUENCE</scope>
    <source>
        <strain evidence="7">ARV_011</strain>
    </source>
</reference>
<dbReference type="RefSeq" id="XP_043048992.1">
    <property type="nucleotide sequence ID" value="XM_043191685.1"/>
</dbReference>
<keyword evidence="2 6" id="KW-0812">Transmembrane</keyword>
<dbReference type="EMBL" id="JAHMUF010000012">
    <property type="protein sequence ID" value="KAG7193444.1"/>
    <property type="molecule type" value="Genomic_DNA"/>
</dbReference>
<feature type="compositionally biased region" description="Polar residues" evidence="5">
    <location>
        <begin position="54"/>
        <end position="67"/>
    </location>
</feature>
<dbReference type="GO" id="GO:0005783">
    <property type="term" value="C:endoplasmic reticulum"/>
    <property type="evidence" value="ECO:0007669"/>
    <property type="project" value="TreeGrafter"/>
</dbReference>
<dbReference type="Proteomes" id="UP000790833">
    <property type="component" value="Unassembled WGS sequence"/>
</dbReference>
<dbReference type="GO" id="GO:0031398">
    <property type="term" value="P:positive regulation of protein ubiquitination"/>
    <property type="evidence" value="ECO:0007669"/>
    <property type="project" value="TreeGrafter"/>
</dbReference>
<keyword evidence="8" id="KW-1185">Reference proteome</keyword>
<evidence type="ECO:0000256" key="6">
    <source>
        <dbReference type="SAM" id="Phobius"/>
    </source>
</evidence>
<keyword evidence="3 6" id="KW-1133">Transmembrane helix</keyword>
<keyword evidence="4 6" id="KW-0472">Membrane</keyword>
<dbReference type="GO" id="GO:0005794">
    <property type="term" value="C:Golgi apparatus"/>
    <property type="evidence" value="ECO:0007669"/>
    <property type="project" value="TreeGrafter"/>
</dbReference>
<dbReference type="InterPro" id="IPR019325">
    <property type="entry name" value="NEDD4/Bsd2"/>
</dbReference>
<evidence type="ECO:0000313" key="7">
    <source>
        <dbReference type="EMBL" id="KAG7193444.1"/>
    </source>
</evidence>
<dbReference type="AlphaFoldDB" id="A0A9P7V919"/>
<gene>
    <name evidence="7" type="ORF">KQ657_000862</name>
</gene>